<feature type="region of interest" description="Disordered" evidence="1">
    <location>
        <begin position="598"/>
        <end position="621"/>
    </location>
</feature>
<feature type="compositionally biased region" description="Polar residues" evidence="1">
    <location>
        <begin position="603"/>
        <end position="613"/>
    </location>
</feature>
<reference evidence="5" key="1">
    <citation type="journal article" date="2019" name="Int. J. Syst. Evol. Microbiol.">
        <title>The Global Catalogue of Microorganisms (GCM) 10K type strain sequencing project: providing services to taxonomists for standard genome sequencing and annotation.</title>
        <authorList>
            <consortium name="The Broad Institute Genomics Platform"/>
            <consortium name="The Broad Institute Genome Sequencing Center for Infectious Disease"/>
            <person name="Wu L."/>
            <person name="Ma J."/>
        </authorList>
    </citation>
    <scope>NUCLEOTIDE SEQUENCE [LARGE SCALE GENOMIC DNA]</scope>
    <source>
        <strain evidence="5">JCM 30346</strain>
    </source>
</reference>
<dbReference type="InterPro" id="IPR007391">
    <property type="entry name" value="Vancomycin_resist_VanW"/>
</dbReference>
<feature type="transmembrane region" description="Helical" evidence="2">
    <location>
        <begin position="116"/>
        <end position="138"/>
    </location>
</feature>
<feature type="compositionally biased region" description="Low complexity" evidence="1">
    <location>
        <begin position="671"/>
        <end position="683"/>
    </location>
</feature>
<feature type="domain" description="YoaR-like putative peptidoglycan binding" evidence="3">
    <location>
        <begin position="188"/>
        <end position="287"/>
    </location>
</feature>
<feature type="compositionally biased region" description="Basic and acidic residues" evidence="1">
    <location>
        <begin position="1"/>
        <end position="15"/>
    </location>
</feature>
<feature type="compositionally biased region" description="Gly residues" evidence="1">
    <location>
        <begin position="716"/>
        <end position="726"/>
    </location>
</feature>
<evidence type="ECO:0000259" key="3">
    <source>
        <dbReference type="Pfam" id="PF12229"/>
    </source>
</evidence>
<organism evidence="4 5">
    <name type="scientific">Sphaerisporangium aureirubrum</name>
    <dbReference type="NCBI Taxonomy" id="1544736"/>
    <lineage>
        <taxon>Bacteria</taxon>
        <taxon>Bacillati</taxon>
        <taxon>Actinomycetota</taxon>
        <taxon>Actinomycetes</taxon>
        <taxon>Streptosporangiales</taxon>
        <taxon>Streptosporangiaceae</taxon>
        <taxon>Sphaerisporangium</taxon>
    </lineage>
</organism>
<dbReference type="PANTHER" id="PTHR35788:SF1">
    <property type="entry name" value="EXPORTED PROTEIN"/>
    <property type="match status" value="1"/>
</dbReference>
<sequence length="732" mass="77230">MSLPADRDHPGDHPAAEPAPNGKRLPRGVSPLPPGVSPEVFTPPGSPGSLPGAGVPPPGATPPPVPGQPSALPPPGTAQLWTVSSTRRGDITAEPSVVIAPESAEEEPSGRLRGPLLVIGGFVLLFMLAYGVPATYMWGRVLPGTHVAGVRIGGMTETAAIDRIRQRFEGLDRQAVPLVVDGRRVGVLDPQEAGLAFDVERTVAAAQKGFPSPVAVWQSLTGDRELAPLISVNTAKFASWMRGVAKDVDRTAREGAIVYTGTTPKVVPPRDGVILDQQAAALTIKRAFLSRPAAITLPVATVRAKADAAAFNRRLAMARGAVAGPITLVNGNRRVPLSPEVIAANLVFVADNGGVVRPEFDAKTAVTDYETTLVGASQAPRDAGFVIENGVPKLVPARTGRGVNIGELGSAVSKVITKGGGRVIPVSLSITEPALRDQEAASFGIKEKIGRFTTFFPCCAARVTNIQRAADMVDGHLVRPGETFSLNEIIGRPDRSRGFVPAQLIEGNRLAIGMGGGLSQFATTLYNAAFYAGMTDFKRGSHAFYVRRYPLGRDAVLAYPDHDLAWRNDSAHGVLIKTAYTDASVTVEMWSTKRYDRIEPETSPKSAVTQPHTVTDDDPGCLPMDGAPGFTVTVTRAFYQDGRLLKRDEPMTTVYQPRDRVICAPPHSPTSDGSVDSDQSGSGTLPPSPAIRDNAPPGNGGSGRNKDKTKNKNRGNGNGHGNGNSGNGNKRK</sequence>
<dbReference type="PANTHER" id="PTHR35788">
    <property type="entry name" value="EXPORTED PROTEIN-RELATED"/>
    <property type="match status" value="1"/>
</dbReference>
<dbReference type="RefSeq" id="WP_380760218.1">
    <property type="nucleotide sequence ID" value="NZ_JBHSRF010000068.1"/>
</dbReference>
<gene>
    <name evidence="4" type="ORF">ACFP1K_31605</name>
</gene>
<keyword evidence="2" id="KW-0472">Membrane</keyword>
<feature type="region of interest" description="Disordered" evidence="1">
    <location>
        <begin position="1"/>
        <end position="80"/>
    </location>
</feature>
<comment type="caution">
    <text evidence="4">The sequence shown here is derived from an EMBL/GenBank/DDBJ whole genome shotgun (WGS) entry which is preliminary data.</text>
</comment>
<accession>A0ABW1NQX7</accession>
<keyword evidence="2" id="KW-1133">Transmembrane helix</keyword>
<keyword evidence="5" id="KW-1185">Reference proteome</keyword>
<dbReference type="InterPro" id="IPR022029">
    <property type="entry name" value="YoaR-like_PG-bd"/>
</dbReference>
<evidence type="ECO:0000256" key="2">
    <source>
        <dbReference type="SAM" id="Phobius"/>
    </source>
</evidence>
<feature type="compositionally biased region" description="Pro residues" evidence="1">
    <location>
        <begin position="54"/>
        <end position="76"/>
    </location>
</feature>
<protein>
    <submittedName>
        <fullName evidence="4">VanW family protein</fullName>
    </submittedName>
</protein>
<dbReference type="InterPro" id="IPR052913">
    <property type="entry name" value="Glycopeptide_resist_protein"/>
</dbReference>
<proteinExistence type="predicted"/>
<evidence type="ECO:0000313" key="4">
    <source>
        <dbReference type="EMBL" id="MFC6085750.1"/>
    </source>
</evidence>
<feature type="region of interest" description="Disordered" evidence="1">
    <location>
        <begin position="649"/>
        <end position="732"/>
    </location>
</feature>
<evidence type="ECO:0000256" key="1">
    <source>
        <dbReference type="SAM" id="MobiDB-lite"/>
    </source>
</evidence>
<dbReference type="Pfam" id="PF12229">
    <property type="entry name" value="PG_binding_4"/>
    <property type="match status" value="2"/>
</dbReference>
<feature type="domain" description="YoaR-like putative peptidoglycan binding" evidence="3">
    <location>
        <begin position="378"/>
        <end position="423"/>
    </location>
</feature>
<keyword evidence="2" id="KW-0812">Transmembrane</keyword>
<name>A0ABW1NQX7_9ACTN</name>
<evidence type="ECO:0000313" key="5">
    <source>
        <dbReference type="Proteomes" id="UP001596137"/>
    </source>
</evidence>
<dbReference type="Pfam" id="PF04294">
    <property type="entry name" value="VanW"/>
    <property type="match status" value="1"/>
</dbReference>
<dbReference type="Proteomes" id="UP001596137">
    <property type="component" value="Unassembled WGS sequence"/>
</dbReference>
<dbReference type="EMBL" id="JBHSRF010000068">
    <property type="protein sequence ID" value="MFC6085750.1"/>
    <property type="molecule type" value="Genomic_DNA"/>
</dbReference>